<dbReference type="EMBL" id="JBGMDY010000006">
    <property type="protein sequence ID" value="KAL2330682.1"/>
    <property type="molecule type" value="Genomic_DNA"/>
</dbReference>
<accession>A0ABD1M4G7</accession>
<comment type="caution">
    <text evidence="2">The sequence shown here is derived from an EMBL/GenBank/DDBJ whole genome shotgun (WGS) entry which is preliminary data.</text>
</comment>
<evidence type="ECO:0000313" key="2">
    <source>
        <dbReference type="EMBL" id="KAL2330682.1"/>
    </source>
</evidence>
<feature type="transmembrane region" description="Helical" evidence="1">
    <location>
        <begin position="45"/>
        <end position="65"/>
    </location>
</feature>
<protein>
    <submittedName>
        <fullName evidence="2">Uncharacterized protein</fullName>
    </submittedName>
</protein>
<keyword evidence="1" id="KW-1133">Transmembrane helix</keyword>
<evidence type="ECO:0000313" key="3">
    <source>
        <dbReference type="Proteomes" id="UP001603857"/>
    </source>
</evidence>
<evidence type="ECO:0000256" key="1">
    <source>
        <dbReference type="SAM" id="Phobius"/>
    </source>
</evidence>
<sequence length="115" mass="12219">MNTLRPLLTSGVYVLERALATAATFCIISWAITVKGPSYPPMFNPLALIFVAFSEAIILGEPLTVGTDTTSMAEQPNVAATNASDVTDLLPMEQSISTSSHIDTMVLEVENSDGN</sequence>
<feature type="transmembrane region" description="Helical" evidence="1">
    <location>
        <begin position="12"/>
        <end position="33"/>
    </location>
</feature>
<name>A0ABD1M4G7_9FABA</name>
<proteinExistence type="predicted"/>
<keyword evidence="1" id="KW-0812">Transmembrane</keyword>
<dbReference type="AlphaFoldDB" id="A0ABD1M4G7"/>
<organism evidence="2 3">
    <name type="scientific">Flemingia macrophylla</name>
    <dbReference type="NCBI Taxonomy" id="520843"/>
    <lineage>
        <taxon>Eukaryota</taxon>
        <taxon>Viridiplantae</taxon>
        <taxon>Streptophyta</taxon>
        <taxon>Embryophyta</taxon>
        <taxon>Tracheophyta</taxon>
        <taxon>Spermatophyta</taxon>
        <taxon>Magnoliopsida</taxon>
        <taxon>eudicotyledons</taxon>
        <taxon>Gunneridae</taxon>
        <taxon>Pentapetalae</taxon>
        <taxon>rosids</taxon>
        <taxon>fabids</taxon>
        <taxon>Fabales</taxon>
        <taxon>Fabaceae</taxon>
        <taxon>Papilionoideae</taxon>
        <taxon>50 kb inversion clade</taxon>
        <taxon>NPAAA clade</taxon>
        <taxon>indigoferoid/millettioid clade</taxon>
        <taxon>Phaseoleae</taxon>
        <taxon>Flemingia</taxon>
    </lineage>
</organism>
<reference evidence="2 3" key="1">
    <citation type="submission" date="2024-08" db="EMBL/GenBank/DDBJ databases">
        <title>Insights into the chromosomal genome structure of Flemingia macrophylla.</title>
        <authorList>
            <person name="Ding Y."/>
            <person name="Zhao Y."/>
            <person name="Bi W."/>
            <person name="Wu M."/>
            <person name="Zhao G."/>
            <person name="Gong Y."/>
            <person name="Li W."/>
            <person name="Zhang P."/>
        </authorList>
    </citation>
    <scope>NUCLEOTIDE SEQUENCE [LARGE SCALE GENOMIC DNA]</scope>
    <source>
        <strain evidence="2">DYQJB</strain>
        <tissue evidence="2">Leaf</tissue>
    </source>
</reference>
<keyword evidence="3" id="KW-1185">Reference proteome</keyword>
<gene>
    <name evidence="2" type="ORF">Fmac_018263</name>
</gene>
<keyword evidence="1" id="KW-0472">Membrane</keyword>
<dbReference type="Proteomes" id="UP001603857">
    <property type="component" value="Unassembled WGS sequence"/>
</dbReference>